<evidence type="ECO:0000256" key="3">
    <source>
        <dbReference type="ARBA" id="ARBA00022475"/>
    </source>
</evidence>
<dbReference type="InterPro" id="IPR052518">
    <property type="entry name" value="CHR_Transporter"/>
</dbReference>
<feature type="transmembrane region" description="Helical" evidence="8">
    <location>
        <begin position="86"/>
        <end position="107"/>
    </location>
</feature>
<dbReference type="AlphaFoldDB" id="A0A9D1V983"/>
<feature type="region of interest" description="Disordered" evidence="7">
    <location>
        <begin position="205"/>
        <end position="256"/>
    </location>
</feature>
<feature type="transmembrane region" description="Helical" evidence="8">
    <location>
        <begin position="16"/>
        <end position="41"/>
    </location>
</feature>
<evidence type="ECO:0000256" key="8">
    <source>
        <dbReference type="SAM" id="Phobius"/>
    </source>
</evidence>
<accession>A0A9D1V983</accession>
<dbReference type="Pfam" id="PF02417">
    <property type="entry name" value="Chromate_transp"/>
    <property type="match status" value="1"/>
</dbReference>
<feature type="transmembrane region" description="Helical" evidence="8">
    <location>
        <begin position="119"/>
        <end position="138"/>
    </location>
</feature>
<evidence type="ECO:0000256" key="4">
    <source>
        <dbReference type="ARBA" id="ARBA00022692"/>
    </source>
</evidence>
<comment type="caution">
    <text evidence="9">The sequence shown here is derived from an EMBL/GenBank/DDBJ whole genome shotgun (WGS) entry which is preliminary data.</text>
</comment>
<keyword evidence="6 8" id="KW-0472">Membrane</keyword>
<keyword evidence="3" id="KW-1003">Cell membrane</keyword>
<evidence type="ECO:0000256" key="7">
    <source>
        <dbReference type="SAM" id="MobiDB-lite"/>
    </source>
</evidence>
<dbReference type="GO" id="GO:0005886">
    <property type="term" value="C:plasma membrane"/>
    <property type="evidence" value="ECO:0007669"/>
    <property type="project" value="UniProtKB-SubCell"/>
</dbReference>
<feature type="transmembrane region" description="Helical" evidence="8">
    <location>
        <begin position="176"/>
        <end position="196"/>
    </location>
</feature>
<evidence type="ECO:0000256" key="2">
    <source>
        <dbReference type="ARBA" id="ARBA00005262"/>
    </source>
</evidence>
<evidence type="ECO:0000313" key="9">
    <source>
        <dbReference type="EMBL" id="HIX08466.1"/>
    </source>
</evidence>
<evidence type="ECO:0000256" key="1">
    <source>
        <dbReference type="ARBA" id="ARBA00004651"/>
    </source>
</evidence>
<comment type="similarity">
    <text evidence="2">Belongs to the chromate ion transporter (CHR) (TC 2.A.51) family.</text>
</comment>
<dbReference type="PANTHER" id="PTHR43663">
    <property type="entry name" value="CHROMATE TRANSPORT PROTEIN-RELATED"/>
    <property type="match status" value="1"/>
</dbReference>
<feature type="compositionally biased region" description="Basic and acidic residues" evidence="7">
    <location>
        <begin position="215"/>
        <end position="225"/>
    </location>
</feature>
<dbReference type="PANTHER" id="PTHR43663:SF1">
    <property type="entry name" value="CHROMATE TRANSPORTER"/>
    <property type="match status" value="1"/>
</dbReference>
<dbReference type="GO" id="GO:0015109">
    <property type="term" value="F:chromate transmembrane transporter activity"/>
    <property type="evidence" value="ECO:0007669"/>
    <property type="project" value="InterPro"/>
</dbReference>
<proteinExistence type="inferred from homology"/>
<dbReference type="InterPro" id="IPR003370">
    <property type="entry name" value="Chromate_transpt"/>
</dbReference>
<gene>
    <name evidence="9" type="ORF">H9741_08350</name>
</gene>
<organism evidence="9 10">
    <name type="scientific">Candidatus Borkfalkia faecipullorum</name>
    <dbReference type="NCBI Taxonomy" id="2838510"/>
    <lineage>
        <taxon>Bacteria</taxon>
        <taxon>Bacillati</taxon>
        <taxon>Bacillota</taxon>
        <taxon>Clostridia</taxon>
        <taxon>Christensenellales</taxon>
        <taxon>Christensenellaceae</taxon>
        <taxon>Candidatus Borkfalkia</taxon>
    </lineage>
</organism>
<feature type="transmembrane region" description="Helical" evidence="8">
    <location>
        <begin position="150"/>
        <end position="170"/>
    </location>
</feature>
<evidence type="ECO:0000256" key="6">
    <source>
        <dbReference type="ARBA" id="ARBA00023136"/>
    </source>
</evidence>
<feature type="compositionally biased region" description="Basic and acidic residues" evidence="7">
    <location>
        <begin position="235"/>
        <end position="256"/>
    </location>
</feature>
<evidence type="ECO:0000313" key="10">
    <source>
        <dbReference type="Proteomes" id="UP000824204"/>
    </source>
</evidence>
<dbReference type="EMBL" id="DXFX01000107">
    <property type="protein sequence ID" value="HIX08466.1"/>
    <property type="molecule type" value="Genomic_DNA"/>
</dbReference>
<protein>
    <submittedName>
        <fullName evidence="9">Chromate transporter</fullName>
    </submittedName>
</protein>
<reference evidence="9" key="1">
    <citation type="journal article" date="2021" name="PeerJ">
        <title>Extensive microbial diversity within the chicken gut microbiome revealed by metagenomics and culture.</title>
        <authorList>
            <person name="Gilroy R."/>
            <person name="Ravi A."/>
            <person name="Getino M."/>
            <person name="Pursley I."/>
            <person name="Horton D.L."/>
            <person name="Alikhan N.F."/>
            <person name="Baker D."/>
            <person name="Gharbi K."/>
            <person name="Hall N."/>
            <person name="Watson M."/>
            <person name="Adriaenssens E.M."/>
            <person name="Foster-Nyarko E."/>
            <person name="Jarju S."/>
            <person name="Secka A."/>
            <person name="Antonio M."/>
            <person name="Oren A."/>
            <person name="Chaudhuri R.R."/>
            <person name="La Ragione R."/>
            <person name="Hildebrand F."/>
            <person name="Pallen M.J."/>
        </authorList>
    </citation>
    <scope>NUCLEOTIDE SEQUENCE</scope>
    <source>
        <strain evidence="9">811</strain>
    </source>
</reference>
<evidence type="ECO:0000256" key="5">
    <source>
        <dbReference type="ARBA" id="ARBA00022989"/>
    </source>
</evidence>
<keyword evidence="4 8" id="KW-0812">Transmembrane</keyword>
<keyword evidence="5 8" id="KW-1133">Transmembrane helix</keyword>
<reference evidence="9" key="2">
    <citation type="submission" date="2021-04" db="EMBL/GenBank/DDBJ databases">
        <authorList>
            <person name="Gilroy R."/>
        </authorList>
    </citation>
    <scope>NUCLEOTIDE SEQUENCE</scope>
    <source>
        <strain evidence="9">811</strain>
    </source>
</reference>
<dbReference type="Proteomes" id="UP000824204">
    <property type="component" value="Unassembled WGS sequence"/>
</dbReference>
<name>A0A9D1V983_9FIRM</name>
<sequence length="256" mass="28168">MQKQKEKRERAGLRRLLVLALSFLKIGLFTFGGGYAMIALIQKEFVAKKKWVGEEEFLDMVAIAESTPGPLAINSATYIGYKAGGVWGAAVSTLCVCIPAFLIIYLISLFFDAFLQLTLVNYAFKGIQVAVVFLILNAGWKMLKQMKKNAFNLILFCGVFGCLVGFSVFAVDFSTLFYILICGACGLAVYLTVLVAKRRKARSEPTMQGNAALSEKTKDVPEKTEQNGSVEEETDASRQGEPQKGERTPEKEGESK</sequence>
<comment type="subcellular location">
    <subcellularLocation>
        <location evidence="1">Cell membrane</location>
        <topology evidence="1">Multi-pass membrane protein</topology>
    </subcellularLocation>
</comment>